<name>A0A1X1XZ29_9MYCO</name>
<organism evidence="2 3">
    <name type="scientific">Mycobacterium kyorinense</name>
    <dbReference type="NCBI Taxonomy" id="487514"/>
    <lineage>
        <taxon>Bacteria</taxon>
        <taxon>Bacillati</taxon>
        <taxon>Actinomycetota</taxon>
        <taxon>Actinomycetes</taxon>
        <taxon>Mycobacteriales</taxon>
        <taxon>Mycobacteriaceae</taxon>
        <taxon>Mycobacterium</taxon>
    </lineage>
</organism>
<gene>
    <name evidence="2" type="ORF">AWC14_04480</name>
</gene>
<evidence type="ECO:0000256" key="1">
    <source>
        <dbReference type="SAM" id="Phobius"/>
    </source>
</evidence>
<proteinExistence type="predicted"/>
<evidence type="ECO:0000313" key="3">
    <source>
        <dbReference type="Proteomes" id="UP000193487"/>
    </source>
</evidence>
<sequence length="72" mass="7736">MLMATQGFSTTTECWNGTSGFEACGWWLISTSTSLLPLAIVIAAALRILPQRWSSQPDRIASSQPAAGRPLL</sequence>
<dbReference type="EMBL" id="LQPE01000110">
    <property type="protein sequence ID" value="ORW04133.1"/>
    <property type="molecule type" value="Genomic_DNA"/>
</dbReference>
<evidence type="ECO:0000313" key="2">
    <source>
        <dbReference type="EMBL" id="ORW04133.1"/>
    </source>
</evidence>
<dbReference type="AlphaFoldDB" id="A0A1X1XZ29"/>
<dbReference type="Proteomes" id="UP000193487">
    <property type="component" value="Unassembled WGS sequence"/>
</dbReference>
<keyword evidence="1" id="KW-0472">Membrane</keyword>
<feature type="transmembrane region" description="Helical" evidence="1">
    <location>
        <begin position="25"/>
        <end position="49"/>
    </location>
</feature>
<accession>A0A1X1XZ29</accession>
<keyword evidence="1" id="KW-0812">Transmembrane</keyword>
<reference evidence="2 3" key="1">
    <citation type="submission" date="2016-01" db="EMBL/GenBank/DDBJ databases">
        <title>The new phylogeny of the genus Mycobacterium.</title>
        <authorList>
            <person name="Tarcisio F."/>
            <person name="Conor M."/>
            <person name="Antonella G."/>
            <person name="Elisabetta G."/>
            <person name="Giulia F.S."/>
            <person name="Sara T."/>
            <person name="Anna F."/>
            <person name="Clotilde B."/>
            <person name="Roberto B."/>
            <person name="Veronica D.S."/>
            <person name="Fabio R."/>
            <person name="Monica P."/>
            <person name="Olivier J."/>
            <person name="Enrico T."/>
            <person name="Nicola S."/>
        </authorList>
    </citation>
    <scope>NUCLEOTIDE SEQUENCE [LARGE SCALE GENOMIC DNA]</scope>
    <source>
        <strain evidence="2 3">DSM 45166</strain>
    </source>
</reference>
<keyword evidence="3" id="KW-1185">Reference proteome</keyword>
<keyword evidence="1" id="KW-1133">Transmembrane helix</keyword>
<comment type="caution">
    <text evidence="2">The sequence shown here is derived from an EMBL/GenBank/DDBJ whole genome shotgun (WGS) entry which is preliminary data.</text>
</comment>
<protein>
    <submittedName>
        <fullName evidence="2">Uncharacterized protein</fullName>
    </submittedName>
</protein>